<accession>A0ABU5ZXP7</accession>
<dbReference type="PANTHER" id="PTHR43690">
    <property type="entry name" value="NARDILYSIN"/>
    <property type="match status" value="1"/>
</dbReference>
<evidence type="ECO:0000256" key="6">
    <source>
        <dbReference type="ARBA" id="ARBA00022833"/>
    </source>
</evidence>
<keyword evidence="7" id="KW-0482">Metalloprotease</keyword>
<evidence type="ECO:0000256" key="1">
    <source>
        <dbReference type="ARBA" id="ARBA00001947"/>
    </source>
</evidence>
<sequence length="993" mass="113754">MKIFNSILLLLIITTLGSCKNTSSETNPSNKIKTEKHTDAQGFNYETITNDPTGLRLYTLNNGLKVYLSKNEEEPKIQTYIAVRAGSNYDPKESTGLAHYLEHMVFKGTDEIGTQDFEKEKVLLQEISNLYEEHKKESDPEKKKEIYKKIDQVSQEASKISISNEYDKMISSLGAQGTNAHTWYEETVYKNKIPVNELDKWLKVESERFSQLVLRLFHTELEVVYEEFNRTQDNDFRKLYSAMLEGLFPNHPYGQQRTIGTSDHLKNPSMVEIHNYFDKYYVPGNMAVVLVGDIDFDDTISKVNDAFGHYENKEVLHPALPKEQPIESPIIKEVYGPTAESVAIAYRSAGIGTKEEKLLTMADMILTNGKAGLIDLNLNQKQAVQNAGCSPTFQNDYGFHRFSGTPKNGQTLDEVKDLILEEIEKLKRGEFEEWMISAVVNDLKLTQTRQYENNTALASAYYNAFIHRQNWEDRIKFLDDLKKITKQELVDFANSFYKNNYVVVYKRKGEDKNVVKVQNPGITPVELNRDKQSEFFKEFSNLKTQPLKPKFVDYKSAIKETKMDNGLKVSYIENPNNDLFSLNIILDMGKDNDRNATLAAGYLDYLGTDKYTPEELRKEFYKLGINYSVSAGSDITFVGISGLKENLDAGLSLLEHLWSNAVPDLETYNKYVDKIAKARQDNKTQKGTILWEGLLSYGMYGENSPLRNIYTIEELQRVDPAELVNKIKELKNFKHRIFYYGKDVEAAVASLNKNHLINNELADYPEATSYLQKETGGNVYFVDYDMVQSEMIFLAKGSQFDPKKMAASRLFNTYFGSGLSSIVFQEIRESKSLAYSAFSAYSTAAKKEEANYVYAYLGTQANKMPEAVDAMMDLMTNMPEAERQFNSAKEATLKKIAAQRITKSNIFWTYEGLKKRGIDYDNREEMYNTIKNMTLADLKKFFNENISGETYNVLIVGNKKDIDMMALSKLGEVQEMDIDFLFNYEKKNEDIKL</sequence>
<name>A0ABU5ZXP7_9FLAO</name>
<dbReference type="InterPro" id="IPR011765">
    <property type="entry name" value="Pept_M16_N"/>
</dbReference>
<evidence type="ECO:0000256" key="5">
    <source>
        <dbReference type="ARBA" id="ARBA00022801"/>
    </source>
</evidence>
<evidence type="ECO:0000259" key="11">
    <source>
        <dbReference type="Pfam" id="PF05193"/>
    </source>
</evidence>
<dbReference type="EMBL" id="JAYKLX010000006">
    <property type="protein sequence ID" value="MEB3346626.1"/>
    <property type="molecule type" value="Genomic_DNA"/>
</dbReference>
<feature type="chain" id="PRO_5046668943" evidence="9">
    <location>
        <begin position="21"/>
        <end position="993"/>
    </location>
</feature>
<feature type="signal peptide" evidence="9">
    <location>
        <begin position="1"/>
        <end position="20"/>
    </location>
</feature>
<dbReference type="InterPro" id="IPR050626">
    <property type="entry name" value="Peptidase_M16"/>
</dbReference>
<evidence type="ECO:0000313" key="12">
    <source>
        <dbReference type="EMBL" id="MEB3346626.1"/>
    </source>
</evidence>
<evidence type="ECO:0000256" key="4">
    <source>
        <dbReference type="ARBA" id="ARBA00022723"/>
    </source>
</evidence>
<organism evidence="12 13">
    <name type="scientific">Aquimarina gracilis</name>
    <dbReference type="NCBI Taxonomy" id="874422"/>
    <lineage>
        <taxon>Bacteria</taxon>
        <taxon>Pseudomonadati</taxon>
        <taxon>Bacteroidota</taxon>
        <taxon>Flavobacteriia</taxon>
        <taxon>Flavobacteriales</taxon>
        <taxon>Flavobacteriaceae</taxon>
        <taxon>Aquimarina</taxon>
    </lineage>
</organism>
<keyword evidence="9" id="KW-0732">Signal</keyword>
<dbReference type="Gene3D" id="3.30.830.10">
    <property type="entry name" value="Metalloenzyme, LuxS/M16 peptidase-like"/>
    <property type="match status" value="4"/>
</dbReference>
<dbReference type="Proteomes" id="UP001327027">
    <property type="component" value="Unassembled WGS sequence"/>
</dbReference>
<dbReference type="PROSITE" id="PS51257">
    <property type="entry name" value="PROKAR_LIPOPROTEIN"/>
    <property type="match status" value="1"/>
</dbReference>
<evidence type="ECO:0000313" key="13">
    <source>
        <dbReference type="Proteomes" id="UP001327027"/>
    </source>
</evidence>
<keyword evidence="3" id="KW-0645">Protease</keyword>
<evidence type="ECO:0000256" key="9">
    <source>
        <dbReference type="SAM" id="SignalP"/>
    </source>
</evidence>
<keyword evidence="13" id="KW-1185">Reference proteome</keyword>
<evidence type="ECO:0000259" key="10">
    <source>
        <dbReference type="Pfam" id="PF00675"/>
    </source>
</evidence>
<dbReference type="PROSITE" id="PS00143">
    <property type="entry name" value="INSULINASE"/>
    <property type="match status" value="1"/>
</dbReference>
<comment type="cofactor">
    <cofactor evidence="1">
        <name>Zn(2+)</name>
        <dbReference type="ChEBI" id="CHEBI:29105"/>
    </cofactor>
</comment>
<keyword evidence="4" id="KW-0479">Metal-binding</keyword>
<comment type="similarity">
    <text evidence="2 8">Belongs to the peptidase M16 family.</text>
</comment>
<dbReference type="SUPFAM" id="SSF63411">
    <property type="entry name" value="LuxS/MPP-like metallohydrolase"/>
    <property type="match status" value="4"/>
</dbReference>
<protein>
    <submittedName>
        <fullName evidence="12">Insulinase family protein</fullName>
    </submittedName>
</protein>
<dbReference type="RefSeq" id="WP_324180654.1">
    <property type="nucleotide sequence ID" value="NZ_BAABAW010000006.1"/>
</dbReference>
<evidence type="ECO:0000256" key="8">
    <source>
        <dbReference type="RuleBase" id="RU004447"/>
    </source>
</evidence>
<keyword evidence="6" id="KW-0862">Zinc</keyword>
<reference evidence="12 13" key="1">
    <citation type="journal article" date="2013" name="Int. J. Syst. Evol. Microbiol.">
        <title>Aquimarina gracilis sp. nov., isolated from the gut microflora of a mussel, Mytilus coruscus, and emended description of Aquimarina spongiae.</title>
        <authorList>
            <person name="Park S.C."/>
            <person name="Choe H.N."/>
            <person name="Baik K.S."/>
            <person name="Seong C.N."/>
        </authorList>
    </citation>
    <scope>NUCLEOTIDE SEQUENCE [LARGE SCALE GENOMIC DNA]</scope>
    <source>
        <strain evidence="12 13">PSC32</strain>
    </source>
</reference>
<comment type="caution">
    <text evidence="12">The sequence shown here is derived from an EMBL/GenBank/DDBJ whole genome shotgun (WGS) entry which is preliminary data.</text>
</comment>
<dbReference type="Pfam" id="PF00675">
    <property type="entry name" value="Peptidase_M16"/>
    <property type="match status" value="1"/>
</dbReference>
<dbReference type="InterPro" id="IPR001431">
    <property type="entry name" value="Pept_M16_Zn_BS"/>
</dbReference>
<dbReference type="PANTHER" id="PTHR43690:SF17">
    <property type="entry name" value="PROTEIN YHJJ"/>
    <property type="match status" value="1"/>
</dbReference>
<feature type="domain" description="Peptidase M16 C-terminal" evidence="11">
    <location>
        <begin position="272"/>
        <end position="441"/>
    </location>
</feature>
<proteinExistence type="inferred from homology"/>
<evidence type="ECO:0000256" key="7">
    <source>
        <dbReference type="ARBA" id="ARBA00023049"/>
    </source>
</evidence>
<evidence type="ECO:0000256" key="3">
    <source>
        <dbReference type="ARBA" id="ARBA00022670"/>
    </source>
</evidence>
<dbReference type="InterPro" id="IPR011249">
    <property type="entry name" value="Metalloenz_LuxS/M16"/>
</dbReference>
<keyword evidence="5" id="KW-0378">Hydrolase</keyword>
<dbReference type="Pfam" id="PF05193">
    <property type="entry name" value="Peptidase_M16_C"/>
    <property type="match status" value="2"/>
</dbReference>
<gene>
    <name evidence="12" type="ORF">U6A24_14200</name>
</gene>
<evidence type="ECO:0000256" key="2">
    <source>
        <dbReference type="ARBA" id="ARBA00007261"/>
    </source>
</evidence>
<feature type="domain" description="Peptidase M16 C-terminal" evidence="11">
    <location>
        <begin position="761"/>
        <end position="878"/>
    </location>
</feature>
<dbReference type="InterPro" id="IPR007863">
    <property type="entry name" value="Peptidase_M16_C"/>
</dbReference>
<feature type="domain" description="Peptidase M16 N-terminal" evidence="10">
    <location>
        <begin position="66"/>
        <end position="118"/>
    </location>
</feature>